<dbReference type="InterPro" id="IPR038763">
    <property type="entry name" value="DHH_sf"/>
</dbReference>
<dbReference type="AlphaFoldDB" id="A0A9X0WC38"/>
<comment type="caution">
    <text evidence="1">The sequence shown here is derived from an EMBL/GenBank/DDBJ whole genome shotgun (WGS) entry which is preliminary data.</text>
</comment>
<dbReference type="SUPFAM" id="SSF64182">
    <property type="entry name" value="DHH phosphoesterases"/>
    <property type="match status" value="1"/>
</dbReference>
<dbReference type="Gene3D" id="3.10.310.30">
    <property type="match status" value="1"/>
</dbReference>
<dbReference type="EMBL" id="NRRY01000046">
    <property type="protein sequence ID" value="MBK1620709.1"/>
    <property type="molecule type" value="Genomic_DNA"/>
</dbReference>
<name>A0A9X0WC38_9GAMM</name>
<dbReference type="PANTHER" id="PTHR46922:SF4">
    <property type="entry name" value="DHHA1 DOMAIN PROTEIN"/>
    <property type="match status" value="1"/>
</dbReference>
<evidence type="ECO:0000313" key="2">
    <source>
        <dbReference type="Proteomes" id="UP001138768"/>
    </source>
</evidence>
<evidence type="ECO:0008006" key="3">
    <source>
        <dbReference type="Google" id="ProtNLM"/>
    </source>
</evidence>
<proteinExistence type="predicted"/>
<dbReference type="PANTHER" id="PTHR46922">
    <property type="entry name" value="DHHA1 DOMAIN PROTEIN"/>
    <property type="match status" value="1"/>
</dbReference>
<organism evidence="1 2">
    <name type="scientific">Lamprobacter modestohalophilus</name>
    <dbReference type="NCBI Taxonomy" id="1064514"/>
    <lineage>
        <taxon>Bacteria</taxon>
        <taxon>Pseudomonadati</taxon>
        <taxon>Pseudomonadota</taxon>
        <taxon>Gammaproteobacteria</taxon>
        <taxon>Chromatiales</taxon>
        <taxon>Chromatiaceae</taxon>
        <taxon>Lamprobacter</taxon>
    </lineage>
</organism>
<evidence type="ECO:0000313" key="1">
    <source>
        <dbReference type="EMBL" id="MBK1620709.1"/>
    </source>
</evidence>
<reference evidence="1 2" key="1">
    <citation type="journal article" date="2020" name="Microorganisms">
        <title>Osmotic Adaptation and Compatible Solute Biosynthesis of Phototrophic Bacteria as Revealed from Genome Analyses.</title>
        <authorList>
            <person name="Imhoff J.F."/>
            <person name="Rahn T."/>
            <person name="Kunzel S."/>
            <person name="Keller A."/>
            <person name="Neulinger S.C."/>
        </authorList>
    </citation>
    <scope>NUCLEOTIDE SEQUENCE [LARGE SCALE GENOMIC DNA]</scope>
    <source>
        <strain evidence="1 2">DSM 25653</strain>
    </source>
</reference>
<sequence length="269" mass="30065">MCIYHADCLDGFSAAWVVDTAHAETGLELHPGVYQQPPPNVRGREVILVDFSYSRDVLLAMADAADSILILDHHRSAEADLVDLPDNVTTIFDMERCGAMIAWSHYFPDRRPPPLIEHVQDRDLWRFELPGTREINALLASYPFSLIEWGRLMREDPEALREEGEPILRQHEKDVRELVETLAYRSRIAGFDVPVINVPGKYSSDVGAVLCRGEPFAACYWDTPEGRRFSLRSEAQGLDVSEIAAGFGGGGHRNAAGFLLKQLPPLQLA</sequence>
<gene>
    <name evidence="1" type="ORF">CKO42_20200</name>
</gene>
<keyword evidence="2" id="KW-1185">Reference proteome</keyword>
<accession>A0A9X0WC38</accession>
<protein>
    <recommendedName>
        <fullName evidence="3">Phosphohydrolase</fullName>
    </recommendedName>
</protein>
<dbReference type="Proteomes" id="UP001138768">
    <property type="component" value="Unassembled WGS sequence"/>
</dbReference>